<name>A0A9W9UVL1_PENBR</name>
<feature type="domain" description="Bacteriophage T5 Orf172 DNA-binding" evidence="2">
    <location>
        <begin position="193"/>
        <end position="289"/>
    </location>
</feature>
<dbReference type="EMBL" id="JAPZBR010000003">
    <property type="protein sequence ID" value="KAJ5358209.1"/>
    <property type="molecule type" value="Genomic_DNA"/>
</dbReference>
<feature type="compositionally biased region" description="Basic residues" evidence="1">
    <location>
        <begin position="328"/>
        <end position="340"/>
    </location>
</feature>
<gene>
    <name evidence="3" type="ORF">N7541_005367</name>
</gene>
<evidence type="ECO:0000313" key="4">
    <source>
        <dbReference type="Proteomes" id="UP001148299"/>
    </source>
</evidence>
<dbReference type="InterPro" id="IPR018306">
    <property type="entry name" value="Phage_T5_Orf172_DNA-bd"/>
</dbReference>
<comment type="caution">
    <text evidence="3">The sequence shown here is derived from an EMBL/GenBank/DDBJ whole genome shotgun (WGS) entry which is preliminary data.</text>
</comment>
<accession>A0A9W9UVL1</accession>
<sequence length="392" mass="43480">MPSLPTFCSLAELAGWTHADTPPQCAYIVTTGGQCKRQMSHKTPDEAKSIVAQNLEIFTAPSVKHSDAARLFELLLNLANIHLCGLHKKYNSDAIAQWLKDFAEQKASITAKVKECYNLRTDHAHTGESGDDNGRGSDDRASGAEAAASKPSSQLSSPTGLLRRTLTISKSQVAQDVTSLLEKPVEKTSSPPGWIYAVCPVDLPGKIKVGFTGKHPELERFVYHRRCYREIEVLTMELVPYANRVEQLLLTEFSNKHHMLENACQECDTCHMELLDIDRETLLGCFEKWISFVKTCPYNSQGGLTKEAKERLPLPASKSYLGCKPTRRKMIKSPTPKKKSGSKESSISPLPGLNFTSSPSTTKHSRVHEVDLDQHDLCVAVINLNITPSRHR</sequence>
<dbReference type="InterPro" id="IPR053006">
    <property type="entry name" value="Meiosis_regulatory"/>
</dbReference>
<evidence type="ECO:0000256" key="1">
    <source>
        <dbReference type="SAM" id="MobiDB-lite"/>
    </source>
</evidence>
<feature type="compositionally biased region" description="Basic and acidic residues" evidence="1">
    <location>
        <begin position="123"/>
        <end position="142"/>
    </location>
</feature>
<dbReference type="PANTHER" id="PTHR28094">
    <property type="entry name" value="MEIOTICALLY UP-REGULATED GENE 113 PROTEIN"/>
    <property type="match status" value="1"/>
</dbReference>
<dbReference type="Proteomes" id="UP001148299">
    <property type="component" value="Unassembled WGS sequence"/>
</dbReference>
<reference evidence="3" key="2">
    <citation type="journal article" date="2023" name="IMA Fungus">
        <title>Comparative genomic study of the Penicillium genus elucidates a diverse pangenome and 15 lateral gene transfer events.</title>
        <authorList>
            <person name="Petersen C."/>
            <person name="Sorensen T."/>
            <person name="Nielsen M.R."/>
            <person name="Sondergaard T.E."/>
            <person name="Sorensen J.L."/>
            <person name="Fitzpatrick D.A."/>
            <person name="Frisvad J.C."/>
            <person name="Nielsen K.L."/>
        </authorList>
    </citation>
    <scope>NUCLEOTIDE SEQUENCE</scope>
    <source>
        <strain evidence="3">IBT 35675</strain>
    </source>
</reference>
<proteinExistence type="predicted"/>
<organism evidence="3 4">
    <name type="scientific">Penicillium brevicompactum</name>
    <dbReference type="NCBI Taxonomy" id="5074"/>
    <lineage>
        <taxon>Eukaryota</taxon>
        <taxon>Fungi</taxon>
        <taxon>Dikarya</taxon>
        <taxon>Ascomycota</taxon>
        <taxon>Pezizomycotina</taxon>
        <taxon>Eurotiomycetes</taxon>
        <taxon>Eurotiomycetidae</taxon>
        <taxon>Eurotiales</taxon>
        <taxon>Aspergillaceae</taxon>
        <taxon>Penicillium</taxon>
    </lineage>
</organism>
<evidence type="ECO:0000313" key="3">
    <source>
        <dbReference type="EMBL" id="KAJ5358209.1"/>
    </source>
</evidence>
<feature type="compositionally biased region" description="Polar residues" evidence="1">
    <location>
        <begin position="150"/>
        <end position="159"/>
    </location>
</feature>
<evidence type="ECO:0000259" key="2">
    <source>
        <dbReference type="Pfam" id="PF10544"/>
    </source>
</evidence>
<reference evidence="3" key="1">
    <citation type="submission" date="2022-12" db="EMBL/GenBank/DDBJ databases">
        <authorList>
            <person name="Petersen C."/>
        </authorList>
    </citation>
    <scope>NUCLEOTIDE SEQUENCE</scope>
    <source>
        <strain evidence="3">IBT 35675</strain>
    </source>
</reference>
<feature type="region of interest" description="Disordered" evidence="1">
    <location>
        <begin position="328"/>
        <end position="362"/>
    </location>
</feature>
<protein>
    <recommendedName>
        <fullName evidence="2">Bacteriophage T5 Orf172 DNA-binding domain-containing protein</fullName>
    </recommendedName>
</protein>
<keyword evidence="4" id="KW-1185">Reference proteome</keyword>
<dbReference type="AlphaFoldDB" id="A0A9W9UVL1"/>
<dbReference type="Pfam" id="PF10544">
    <property type="entry name" value="T5orf172"/>
    <property type="match status" value="1"/>
</dbReference>
<feature type="region of interest" description="Disordered" evidence="1">
    <location>
        <begin position="123"/>
        <end position="159"/>
    </location>
</feature>
<dbReference type="PANTHER" id="PTHR28094:SF1">
    <property type="entry name" value="MEIOTICALLY UP-REGULATED GENE 113 PROTEIN"/>
    <property type="match status" value="1"/>
</dbReference>